<dbReference type="AlphaFoldDB" id="D3FFC9"/>
<name>D3FFC9_CONWI</name>
<dbReference type="OrthoDB" id="3658990at2"/>
<keyword evidence="3" id="KW-1185">Reference proteome</keyword>
<organism evidence="2 3">
    <name type="scientific">Conexibacter woesei (strain DSM 14684 / CCUG 47730 / CIP 108061 / JCM 11494 / NBRC 100937 / ID131577)</name>
    <dbReference type="NCBI Taxonomy" id="469383"/>
    <lineage>
        <taxon>Bacteria</taxon>
        <taxon>Bacillati</taxon>
        <taxon>Actinomycetota</taxon>
        <taxon>Thermoleophilia</taxon>
        <taxon>Solirubrobacterales</taxon>
        <taxon>Conexibacteraceae</taxon>
        <taxon>Conexibacter</taxon>
    </lineage>
</organism>
<dbReference type="Gene3D" id="3.40.630.30">
    <property type="match status" value="1"/>
</dbReference>
<dbReference type="EMBL" id="CP001854">
    <property type="protein sequence ID" value="ADB53722.1"/>
    <property type="molecule type" value="Genomic_DNA"/>
</dbReference>
<dbReference type="HOGENOM" id="CLU_057282_0_0_11"/>
<evidence type="ECO:0000313" key="3">
    <source>
        <dbReference type="Proteomes" id="UP000008229"/>
    </source>
</evidence>
<dbReference type="Proteomes" id="UP000008229">
    <property type="component" value="Chromosome"/>
</dbReference>
<dbReference type="STRING" id="469383.Cwoe_5316"/>
<dbReference type="InterPro" id="IPR016181">
    <property type="entry name" value="Acyl_CoA_acyltransferase"/>
</dbReference>
<dbReference type="KEGG" id="cwo:Cwoe_5316"/>
<dbReference type="GO" id="GO:0016747">
    <property type="term" value="F:acyltransferase activity, transferring groups other than amino-acyl groups"/>
    <property type="evidence" value="ECO:0007669"/>
    <property type="project" value="InterPro"/>
</dbReference>
<accession>D3FFC9</accession>
<reference evidence="2 3" key="1">
    <citation type="journal article" date="2010" name="Stand. Genomic Sci.">
        <title>Complete genome sequence of Conexibacter woesei type strain (ID131577).</title>
        <authorList>
            <person name="Pukall R."/>
            <person name="Lapidus A."/>
            <person name="Glavina Del Rio T."/>
            <person name="Copeland A."/>
            <person name="Tice H."/>
            <person name="Cheng J.-F."/>
            <person name="Lucas S."/>
            <person name="Chen F."/>
            <person name="Nolan M."/>
            <person name="Bruce D."/>
            <person name="Goodwin L."/>
            <person name="Pitluck S."/>
            <person name="Mavromatis K."/>
            <person name="Ivanova N."/>
            <person name="Ovchinnikova G."/>
            <person name="Pati A."/>
            <person name="Chen A."/>
            <person name="Palaniappan K."/>
            <person name="Land M."/>
            <person name="Hauser L."/>
            <person name="Chang Y.-J."/>
            <person name="Jeffries C.D."/>
            <person name="Chain P."/>
            <person name="Meincke L."/>
            <person name="Sims D."/>
            <person name="Brettin T."/>
            <person name="Detter J.C."/>
            <person name="Rohde M."/>
            <person name="Goeker M."/>
            <person name="Bristow J."/>
            <person name="Eisen J.A."/>
            <person name="Markowitz V."/>
            <person name="Kyrpides N.C."/>
            <person name="Klenk H.-P."/>
            <person name="Hugenholtz P."/>
        </authorList>
    </citation>
    <scope>NUCLEOTIDE SEQUENCE [LARGE SCALE GENOMIC DNA]</scope>
    <source>
        <strain evidence="3">DSM 14684 / CIP 108061 / JCM 11494 / NBRC 100937 / ID131577</strain>
    </source>
</reference>
<protein>
    <recommendedName>
        <fullName evidence="1">N-acetyltransferase domain-containing protein</fullName>
    </recommendedName>
</protein>
<reference evidence="3" key="2">
    <citation type="submission" date="2010-01" db="EMBL/GenBank/DDBJ databases">
        <title>The complete genome of Conexibacter woesei DSM 14684.</title>
        <authorList>
            <consortium name="US DOE Joint Genome Institute (JGI-PGF)"/>
            <person name="Lucas S."/>
            <person name="Copeland A."/>
            <person name="Lapidus A."/>
            <person name="Glavina del Rio T."/>
            <person name="Dalin E."/>
            <person name="Tice H."/>
            <person name="Bruce D."/>
            <person name="Goodwin L."/>
            <person name="Pitluck S."/>
            <person name="Kyrpides N."/>
            <person name="Mavromatis K."/>
            <person name="Ivanova N."/>
            <person name="Mikhailova N."/>
            <person name="Chertkov O."/>
            <person name="Brettin T."/>
            <person name="Detter J.C."/>
            <person name="Han C."/>
            <person name="Larimer F."/>
            <person name="Land M."/>
            <person name="Hauser L."/>
            <person name="Markowitz V."/>
            <person name="Cheng J.-F."/>
            <person name="Hugenholtz P."/>
            <person name="Woyke T."/>
            <person name="Wu D."/>
            <person name="Pukall R."/>
            <person name="Steenblock K."/>
            <person name="Schneider S."/>
            <person name="Klenk H.-P."/>
            <person name="Eisen J.A."/>
        </authorList>
    </citation>
    <scope>NUCLEOTIDE SEQUENCE [LARGE SCALE GENOMIC DNA]</scope>
    <source>
        <strain evidence="3">DSM 14684 / CIP 108061 / JCM 11494 / NBRC 100937 / ID131577</strain>
    </source>
</reference>
<dbReference type="eggNOG" id="ENOG5030QXH">
    <property type="taxonomic scope" value="Bacteria"/>
</dbReference>
<dbReference type="InterPro" id="IPR000182">
    <property type="entry name" value="GNAT_dom"/>
</dbReference>
<gene>
    <name evidence="2" type="ordered locus">Cwoe_5316</name>
</gene>
<dbReference type="SUPFAM" id="SSF55729">
    <property type="entry name" value="Acyl-CoA N-acyltransferases (Nat)"/>
    <property type="match status" value="1"/>
</dbReference>
<dbReference type="RefSeq" id="WP_012936773.1">
    <property type="nucleotide sequence ID" value="NC_013739.1"/>
</dbReference>
<evidence type="ECO:0000259" key="1">
    <source>
        <dbReference type="PROSITE" id="PS51186"/>
    </source>
</evidence>
<sequence length="354" mass="39546">MVRIRAITQDDMPQVVSLARSEFPSYARVSRERQTTFMQSVMLDHPWVDPEIPSLVAVDDDERVVGLIAAHVRRIRFGDRRLRAAVCSHFVVDRQHRSGPTGLRLLRQLFGQPQDLTFSDTATDAVARMWAHLGGGDDAYRSFEWMQVFRPASWIADLARRRLSGQSVDRQLTPVGAIPFHAAGTRITGRAEPNALATRTEQLTAAALMPHLDAIVGGWSLRLDYDAAFLDWVFPALEQRAAATVVRRIVFAGERPLGWFAYLLNPGGCGRVVQLVASERHAAAVLAALFEDARERGSVALSGRAERSFDEALRARVIVLGYGDRFVWHTRDRELGAAIPTRASLLSRLDGEWW</sequence>
<dbReference type="PROSITE" id="PS51186">
    <property type="entry name" value="GNAT"/>
    <property type="match status" value="1"/>
</dbReference>
<proteinExistence type="predicted"/>
<evidence type="ECO:0000313" key="2">
    <source>
        <dbReference type="EMBL" id="ADB53722.1"/>
    </source>
</evidence>
<feature type="domain" description="N-acetyltransferase" evidence="1">
    <location>
        <begin position="2"/>
        <end position="151"/>
    </location>
</feature>